<dbReference type="SUPFAM" id="SSF50978">
    <property type="entry name" value="WD40 repeat-like"/>
    <property type="match status" value="1"/>
</dbReference>
<organism evidence="1 2">
    <name type="scientific">Polyporus arcularius HHB13444</name>
    <dbReference type="NCBI Taxonomy" id="1314778"/>
    <lineage>
        <taxon>Eukaryota</taxon>
        <taxon>Fungi</taxon>
        <taxon>Dikarya</taxon>
        <taxon>Basidiomycota</taxon>
        <taxon>Agaricomycotina</taxon>
        <taxon>Agaricomycetes</taxon>
        <taxon>Polyporales</taxon>
        <taxon>Polyporaceae</taxon>
        <taxon>Polyporus</taxon>
    </lineage>
</organism>
<evidence type="ECO:0008006" key="3">
    <source>
        <dbReference type="Google" id="ProtNLM"/>
    </source>
</evidence>
<gene>
    <name evidence="1" type="ORF">K466DRAFT_580504</name>
</gene>
<reference evidence="1 2" key="1">
    <citation type="journal article" date="2019" name="Nat. Ecol. Evol.">
        <title>Megaphylogeny resolves global patterns of mushroom evolution.</title>
        <authorList>
            <person name="Varga T."/>
            <person name="Krizsan K."/>
            <person name="Foldi C."/>
            <person name="Dima B."/>
            <person name="Sanchez-Garcia M."/>
            <person name="Sanchez-Ramirez S."/>
            <person name="Szollosi G.J."/>
            <person name="Szarkandi J.G."/>
            <person name="Papp V."/>
            <person name="Albert L."/>
            <person name="Andreopoulos W."/>
            <person name="Angelini C."/>
            <person name="Antonin V."/>
            <person name="Barry K.W."/>
            <person name="Bougher N.L."/>
            <person name="Buchanan P."/>
            <person name="Buyck B."/>
            <person name="Bense V."/>
            <person name="Catcheside P."/>
            <person name="Chovatia M."/>
            <person name="Cooper J."/>
            <person name="Damon W."/>
            <person name="Desjardin D."/>
            <person name="Finy P."/>
            <person name="Geml J."/>
            <person name="Haridas S."/>
            <person name="Hughes K."/>
            <person name="Justo A."/>
            <person name="Karasinski D."/>
            <person name="Kautmanova I."/>
            <person name="Kiss B."/>
            <person name="Kocsube S."/>
            <person name="Kotiranta H."/>
            <person name="LaButti K.M."/>
            <person name="Lechner B.E."/>
            <person name="Liimatainen K."/>
            <person name="Lipzen A."/>
            <person name="Lukacs Z."/>
            <person name="Mihaltcheva S."/>
            <person name="Morgado L.N."/>
            <person name="Niskanen T."/>
            <person name="Noordeloos M.E."/>
            <person name="Ohm R.A."/>
            <person name="Ortiz-Santana B."/>
            <person name="Ovrebo C."/>
            <person name="Racz N."/>
            <person name="Riley R."/>
            <person name="Savchenko A."/>
            <person name="Shiryaev A."/>
            <person name="Soop K."/>
            <person name="Spirin V."/>
            <person name="Szebenyi C."/>
            <person name="Tomsovsky M."/>
            <person name="Tulloss R.E."/>
            <person name="Uehling J."/>
            <person name="Grigoriev I.V."/>
            <person name="Vagvolgyi C."/>
            <person name="Papp T."/>
            <person name="Martin F.M."/>
            <person name="Miettinen O."/>
            <person name="Hibbett D.S."/>
            <person name="Nagy L.G."/>
        </authorList>
    </citation>
    <scope>NUCLEOTIDE SEQUENCE [LARGE SCALE GENOMIC DNA]</scope>
    <source>
        <strain evidence="1 2">HHB13444</strain>
    </source>
</reference>
<dbReference type="InterPro" id="IPR015943">
    <property type="entry name" value="WD40/YVTN_repeat-like_dom_sf"/>
</dbReference>
<dbReference type="EMBL" id="ML210975">
    <property type="protein sequence ID" value="TFK93862.1"/>
    <property type="molecule type" value="Genomic_DNA"/>
</dbReference>
<dbReference type="AlphaFoldDB" id="A0A5C3PWH5"/>
<sequence>MDHTQPVHALAYCGWDETVYSAAGDRIASTKLAALAHADSERVSGKITQVHVHPQDPRLIALEIDHMDNQVQLYDLRAGGFARKPWLEFGYRSATPAFPSKGSRTIADTNSVASASSSWSDGSSPAHRHGSRYTRGSTMNSFFARGYGDGVVLVWDYRNGAQKKVLERFQFHRQAEVAHTVLSGSDVIAYGAYSVTFWSMLGAKA</sequence>
<dbReference type="InterPro" id="IPR036322">
    <property type="entry name" value="WD40_repeat_dom_sf"/>
</dbReference>
<dbReference type="STRING" id="1314778.A0A5C3PWH5"/>
<evidence type="ECO:0000313" key="2">
    <source>
        <dbReference type="Proteomes" id="UP000308197"/>
    </source>
</evidence>
<name>A0A5C3PWH5_9APHY</name>
<dbReference type="Gene3D" id="2.130.10.10">
    <property type="entry name" value="YVTN repeat-like/Quinoprotein amine dehydrogenase"/>
    <property type="match status" value="1"/>
</dbReference>
<protein>
    <recommendedName>
        <fullName evidence="3">WD40 repeat-like protein</fullName>
    </recommendedName>
</protein>
<evidence type="ECO:0000313" key="1">
    <source>
        <dbReference type="EMBL" id="TFK93862.1"/>
    </source>
</evidence>
<keyword evidence="2" id="KW-1185">Reference proteome</keyword>
<dbReference type="Proteomes" id="UP000308197">
    <property type="component" value="Unassembled WGS sequence"/>
</dbReference>
<accession>A0A5C3PWH5</accession>
<dbReference type="InParanoid" id="A0A5C3PWH5"/>
<proteinExistence type="predicted"/>